<feature type="compositionally biased region" description="Polar residues" evidence="1">
    <location>
        <begin position="39"/>
        <end position="52"/>
    </location>
</feature>
<evidence type="ECO:0008006" key="5">
    <source>
        <dbReference type="Google" id="ProtNLM"/>
    </source>
</evidence>
<feature type="compositionally biased region" description="Polar residues" evidence="1">
    <location>
        <begin position="113"/>
        <end position="123"/>
    </location>
</feature>
<organism evidence="3 4">
    <name type="scientific">Micavibrio aeruginosavorus</name>
    <dbReference type="NCBI Taxonomy" id="349221"/>
    <lineage>
        <taxon>Bacteria</taxon>
        <taxon>Pseudomonadati</taxon>
        <taxon>Bdellovibrionota</taxon>
        <taxon>Bdellovibrionia</taxon>
        <taxon>Bdellovibrionales</taxon>
        <taxon>Pseudobdellovibrionaceae</taxon>
        <taxon>Micavibrio</taxon>
    </lineage>
</organism>
<feature type="compositionally biased region" description="Basic and acidic residues" evidence="1">
    <location>
        <begin position="59"/>
        <end position="85"/>
    </location>
</feature>
<evidence type="ECO:0000313" key="3">
    <source>
        <dbReference type="EMBL" id="PZQ48023.1"/>
    </source>
</evidence>
<feature type="compositionally biased region" description="Basic and acidic residues" evidence="1">
    <location>
        <begin position="96"/>
        <end position="110"/>
    </location>
</feature>
<sequence length="123" mass="14346">MIRTFLCLLLVTLALPLTTYAQTKTHQRLTFEHNKAAENLSNNPDGYTQTNTRKTRHERNKERNERRKNRQRSEKVNTEESRTASEDVSQNQRSNRQRESASQRRAREAAYNKANSLLGNAND</sequence>
<dbReference type="Proteomes" id="UP000249417">
    <property type="component" value="Unassembled WGS sequence"/>
</dbReference>
<evidence type="ECO:0000256" key="2">
    <source>
        <dbReference type="SAM" id="SignalP"/>
    </source>
</evidence>
<reference evidence="3 4" key="1">
    <citation type="submission" date="2017-08" db="EMBL/GenBank/DDBJ databases">
        <title>Infants hospitalized years apart are colonized by the same room-sourced microbial strains.</title>
        <authorList>
            <person name="Brooks B."/>
            <person name="Olm M.R."/>
            <person name="Firek B.A."/>
            <person name="Baker R."/>
            <person name="Thomas B.C."/>
            <person name="Morowitz M.J."/>
            <person name="Banfield J.F."/>
        </authorList>
    </citation>
    <scope>NUCLEOTIDE SEQUENCE [LARGE SCALE GENOMIC DNA]</scope>
    <source>
        <strain evidence="3">S2_005_002_R2_29</strain>
    </source>
</reference>
<feature type="signal peptide" evidence="2">
    <location>
        <begin position="1"/>
        <end position="21"/>
    </location>
</feature>
<evidence type="ECO:0000256" key="1">
    <source>
        <dbReference type="SAM" id="MobiDB-lite"/>
    </source>
</evidence>
<dbReference type="EMBL" id="QFQB01000008">
    <property type="protein sequence ID" value="PZQ48023.1"/>
    <property type="molecule type" value="Genomic_DNA"/>
</dbReference>
<evidence type="ECO:0000313" key="4">
    <source>
        <dbReference type="Proteomes" id="UP000249417"/>
    </source>
</evidence>
<feature type="chain" id="PRO_5016164350" description="BZIP domain-containing protein" evidence="2">
    <location>
        <begin position="22"/>
        <end position="123"/>
    </location>
</feature>
<feature type="region of interest" description="Disordered" evidence="1">
    <location>
        <begin position="32"/>
        <end position="123"/>
    </location>
</feature>
<keyword evidence="2" id="KW-0732">Signal</keyword>
<proteinExistence type="predicted"/>
<accession>A0A2W5PZT2</accession>
<name>A0A2W5PZT2_9BACT</name>
<comment type="caution">
    <text evidence="3">The sequence shown here is derived from an EMBL/GenBank/DDBJ whole genome shotgun (WGS) entry which is preliminary data.</text>
</comment>
<protein>
    <recommendedName>
        <fullName evidence="5">BZIP domain-containing protein</fullName>
    </recommendedName>
</protein>
<gene>
    <name evidence="3" type="ORF">DI551_02225</name>
</gene>
<dbReference type="AlphaFoldDB" id="A0A2W5PZT2"/>